<dbReference type="Proteomes" id="UP000178344">
    <property type="component" value="Unassembled WGS sequence"/>
</dbReference>
<dbReference type="EMBL" id="MFKQ01000018">
    <property type="protein sequence ID" value="OGG47259.1"/>
    <property type="molecule type" value="Genomic_DNA"/>
</dbReference>
<dbReference type="AlphaFoldDB" id="A0A1F6CDK9"/>
<evidence type="ECO:0000256" key="1">
    <source>
        <dbReference type="SAM" id="SignalP"/>
    </source>
</evidence>
<protein>
    <submittedName>
        <fullName evidence="2">Uncharacterized protein</fullName>
    </submittedName>
</protein>
<name>A0A1F6CDK9_9BACT</name>
<evidence type="ECO:0000313" key="2">
    <source>
        <dbReference type="EMBL" id="OGG47259.1"/>
    </source>
</evidence>
<feature type="signal peptide" evidence="1">
    <location>
        <begin position="1"/>
        <end position="29"/>
    </location>
</feature>
<reference evidence="2 3" key="1">
    <citation type="journal article" date="2016" name="Nat. Commun.">
        <title>Thousands of microbial genomes shed light on interconnected biogeochemical processes in an aquifer system.</title>
        <authorList>
            <person name="Anantharaman K."/>
            <person name="Brown C.T."/>
            <person name="Hug L.A."/>
            <person name="Sharon I."/>
            <person name="Castelle C.J."/>
            <person name="Probst A.J."/>
            <person name="Thomas B.C."/>
            <person name="Singh A."/>
            <person name="Wilkins M.J."/>
            <person name="Karaoz U."/>
            <person name="Brodie E.L."/>
            <person name="Williams K.H."/>
            <person name="Hubbard S.S."/>
            <person name="Banfield J.F."/>
        </authorList>
    </citation>
    <scope>NUCLEOTIDE SEQUENCE [LARGE SCALE GENOMIC DNA]</scope>
</reference>
<feature type="chain" id="PRO_5009523364" evidence="1">
    <location>
        <begin position="30"/>
        <end position="230"/>
    </location>
</feature>
<comment type="caution">
    <text evidence="2">The sequence shown here is derived from an EMBL/GenBank/DDBJ whole genome shotgun (WGS) entry which is preliminary data.</text>
</comment>
<sequence>MKQLSMRNYGLLALAALVGSLLVVSVAFAAVTPKPKLSFFKGGGATIGWTTVGGSGPHDTTGNIDSIQIDTLTSGVSFAGAYTWGKDEAANSIVGRSLAEVQRLGFDSKGYLGAGAPRISLITHDTNTNFDHTFFLAASYCNAGADPSAWVTSDFINDADCVIWGPNGANAGWSTVVANFPNDVVTDWFLIVDEAPATTYVDSLTVQDFGWVRSGANGIVKCQVNLGCTN</sequence>
<accession>A0A1F6CDK9</accession>
<organism evidence="2 3">
    <name type="scientific">Candidatus Kaiserbacteria bacterium RIFCSPHIGHO2_01_FULL_49_13</name>
    <dbReference type="NCBI Taxonomy" id="1798477"/>
    <lineage>
        <taxon>Bacteria</taxon>
        <taxon>Candidatus Kaiseribacteriota</taxon>
    </lineage>
</organism>
<gene>
    <name evidence="2" type="ORF">A2671_00880</name>
</gene>
<proteinExistence type="predicted"/>
<keyword evidence="1" id="KW-0732">Signal</keyword>
<evidence type="ECO:0000313" key="3">
    <source>
        <dbReference type="Proteomes" id="UP000178344"/>
    </source>
</evidence>